<feature type="compositionally biased region" description="Basic and acidic residues" evidence="1">
    <location>
        <begin position="80"/>
        <end position="96"/>
    </location>
</feature>
<gene>
    <name evidence="3" type="ORF">H0264_18750</name>
</gene>
<proteinExistence type="predicted"/>
<feature type="compositionally biased region" description="Low complexity" evidence="1">
    <location>
        <begin position="465"/>
        <end position="481"/>
    </location>
</feature>
<feature type="region of interest" description="Disordered" evidence="1">
    <location>
        <begin position="560"/>
        <end position="613"/>
    </location>
</feature>
<feature type="region of interest" description="Disordered" evidence="1">
    <location>
        <begin position="73"/>
        <end position="100"/>
    </location>
</feature>
<evidence type="ECO:0000313" key="4">
    <source>
        <dbReference type="Proteomes" id="UP000515512"/>
    </source>
</evidence>
<dbReference type="AlphaFoldDB" id="A0A7D6ZNI6"/>
<accession>A0A7D6ZNI6</accession>
<dbReference type="RefSeq" id="WP_181585164.1">
    <property type="nucleotide sequence ID" value="NZ_CP059399.1"/>
</dbReference>
<feature type="region of interest" description="Disordered" evidence="1">
    <location>
        <begin position="320"/>
        <end position="346"/>
    </location>
</feature>
<dbReference type="InterPro" id="IPR025925">
    <property type="entry name" value="PPC89_CLD"/>
</dbReference>
<evidence type="ECO:0000259" key="2">
    <source>
        <dbReference type="Pfam" id="PF14197"/>
    </source>
</evidence>
<feature type="compositionally biased region" description="Basic and acidic residues" evidence="1">
    <location>
        <begin position="560"/>
        <end position="570"/>
    </location>
</feature>
<feature type="compositionally biased region" description="Basic and acidic residues" evidence="1">
    <location>
        <begin position="454"/>
        <end position="464"/>
    </location>
</feature>
<evidence type="ECO:0000313" key="3">
    <source>
        <dbReference type="EMBL" id="QLY34000.1"/>
    </source>
</evidence>
<protein>
    <recommendedName>
        <fullName evidence="2">PPC89 centrosome localisation domain-containing protein</fullName>
    </recommendedName>
</protein>
<dbReference type="KEGG" id="nhu:H0264_18750"/>
<dbReference type="Pfam" id="PF14197">
    <property type="entry name" value="Cep57_CLD_2"/>
    <property type="match status" value="1"/>
</dbReference>
<dbReference type="Proteomes" id="UP000515512">
    <property type="component" value="Chromosome"/>
</dbReference>
<sequence>MSEMDDITRETSRFGTSIAHLLQQLAHATGWLDRRRIKKNINQLVREQTREAEQARAMELRRTTHAIEGYRRHAAQVSDRAADTGRSTEDRTRDRNSLAQHYGHVQERVLRSEFLRPVERGIALDGLAAATTFPEYELGNLFGKARKVTGIDALRYRAQAARAYTETGIARPPAYTRPARRDRATAVQDIRRAVWVTGHGADRDEREATRAAAARRAHDAGLTDHEINREFATAADNARFEVRMQTRDREGHAHNMFGLHPTEAAAAEWAQRQAESPHFRDAHHLGVGISARGQREQLFTAAGSPGFVTDELSAYRDQLRRDRGPTSTQPATAPTPAPTPESDGKRLAEVERQLAELRSDRDKLARDVGVLQRGMDAMTADRDGYARRLGEADAVITTLKNANTRQGAELKDLREKVIQTGVERDKFKTERDQAVQKLAKRTPEHQRYGSSERIAAEKFRRGHETGPASASAATAAEQSGPAKRYSVYVGRVDVAELMRQHGVAYPDDLPDDIRPGSRDFDSEHDAQQWARRYVAAMDTGGADIEVGVLDMHKEVGSRLRNETRGTRDGVLKTVDGWSAGRVDHHDTTKLTQEGHTPPVNGAGQQRPRPERSR</sequence>
<keyword evidence="4" id="KW-1185">Reference proteome</keyword>
<feature type="region of interest" description="Disordered" evidence="1">
    <location>
        <begin position="437"/>
        <end position="481"/>
    </location>
</feature>
<organism evidence="3 4">
    <name type="scientific">Nocardia huaxiensis</name>
    <dbReference type="NCBI Taxonomy" id="2755382"/>
    <lineage>
        <taxon>Bacteria</taxon>
        <taxon>Bacillati</taxon>
        <taxon>Actinomycetota</taxon>
        <taxon>Actinomycetes</taxon>
        <taxon>Mycobacteriales</taxon>
        <taxon>Nocardiaceae</taxon>
        <taxon>Nocardia</taxon>
    </lineage>
</organism>
<dbReference type="EMBL" id="CP059399">
    <property type="protein sequence ID" value="QLY34000.1"/>
    <property type="molecule type" value="Genomic_DNA"/>
</dbReference>
<name>A0A7D6ZNI6_9NOCA</name>
<feature type="domain" description="PPC89 centrosome localisation" evidence="2">
    <location>
        <begin position="350"/>
        <end position="415"/>
    </location>
</feature>
<reference evidence="3 4" key="1">
    <citation type="submission" date="2020-07" db="EMBL/GenBank/DDBJ databases">
        <authorList>
            <person name="Zhuang K."/>
            <person name="Ran Y."/>
        </authorList>
    </citation>
    <scope>NUCLEOTIDE SEQUENCE [LARGE SCALE GENOMIC DNA]</scope>
    <source>
        <strain evidence="3 4">WCH-YHL-001</strain>
    </source>
</reference>
<evidence type="ECO:0000256" key="1">
    <source>
        <dbReference type="SAM" id="MobiDB-lite"/>
    </source>
</evidence>